<evidence type="ECO:0000256" key="2">
    <source>
        <dbReference type="ARBA" id="ARBA00023125"/>
    </source>
</evidence>
<evidence type="ECO:0000259" key="4">
    <source>
        <dbReference type="PROSITE" id="PS01124"/>
    </source>
</evidence>
<dbReference type="PROSITE" id="PS01124">
    <property type="entry name" value="HTH_ARAC_FAMILY_2"/>
    <property type="match status" value="1"/>
</dbReference>
<evidence type="ECO:0000256" key="1">
    <source>
        <dbReference type="ARBA" id="ARBA00023015"/>
    </source>
</evidence>
<protein>
    <submittedName>
        <fullName evidence="5">Helix-turn-helix domain-containing protein</fullName>
    </submittedName>
</protein>
<dbReference type="Proteomes" id="UP001519887">
    <property type="component" value="Unassembled WGS sequence"/>
</dbReference>
<feature type="non-terminal residue" evidence="5">
    <location>
        <position position="1"/>
    </location>
</feature>
<sequence length="137" mass="15781">SREIANQSVGLTDLGGSMSDWERLMQAPMEPRELLCSVEAMVWEWCRVLEIDTWANWAVERIRASHGLIRIEEIAEESTVSRRQFERRFVERVGVPPKSFAQIVKFQHVLQSMGTAETLTNLAHDAGYFDQSHLIKH</sequence>
<accession>A0ABS7CLY7</accession>
<dbReference type="PANTHER" id="PTHR46796:SF13">
    <property type="entry name" value="HTH-TYPE TRANSCRIPTIONAL ACTIVATOR RHAS"/>
    <property type="match status" value="1"/>
</dbReference>
<comment type="caution">
    <text evidence="5">The sequence shown here is derived from an EMBL/GenBank/DDBJ whole genome shotgun (WGS) entry which is preliminary data.</text>
</comment>
<reference evidence="5 6" key="1">
    <citation type="submission" date="2021-07" db="EMBL/GenBank/DDBJ databases">
        <title>Paenibacillus radiodurans sp. nov., isolated from the southeastern edge of Tengger Desert.</title>
        <authorList>
            <person name="Zhang G."/>
        </authorList>
    </citation>
    <scope>NUCLEOTIDE SEQUENCE [LARGE SCALE GENOMIC DNA]</scope>
    <source>
        <strain evidence="5 6">CCM 7311</strain>
    </source>
</reference>
<name>A0ABS7CLY7_9BACL</name>
<evidence type="ECO:0000256" key="3">
    <source>
        <dbReference type="ARBA" id="ARBA00023163"/>
    </source>
</evidence>
<feature type="domain" description="HTH araC/xylS-type" evidence="4">
    <location>
        <begin position="52"/>
        <end position="137"/>
    </location>
</feature>
<proteinExistence type="predicted"/>
<evidence type="ECO:0000313" key="6">
    <source>
        <dbReference type="Proteomes" id="UP001519887"/>
    </source>
</evidence>
<keyword evidence="1" id="KW-0805">Transcription regulation</keyword>
<dbReference type="Gene3D" id="1.10.10.60">
    <property type="entry name" value="Homeodomain-like"/>
    <property type="match status" value="1"/>
</dbReference>
<feature type="non-terminal residue" evidence="5">
    <location>
        <position position="137"/>
    </location>
</feature>
<keyword evidence="3" id="KW-0804">Transcription</keyword>
<dbReference type="Pfam" id="PF12833">
    <property type="entry name" value="HTH_18"/>
    <property type="match status" value="1"/>
</dbReference>
<organism evidence="5 6">
    <name type="scientific">Paenibacillus sepulcri</name>
    <dbReference type="NCBI Taxonomy" id="359917"/>
    <lineage>
        <taxon>Bacteria</taxon>
        <taxon>Bacillati</taxon>
        <taxon>Bacillota</taxon>
        <taxon>Bacilli</taxon>
        <taxon>Bacillales</taxon>
        <taxon>Paenibacillaceae</taxon>
        <taxon>Paenibacillus</taxon>
    </lineage>
</organism>
<dbReference type="PANTHER" id="PTHR46796">
    <property type="entry name" value="HTH-TYPE TRANSCRIPTIONAL ACTIVATOR RHAS-RELATED"/>
    <property type="match status" value="1"/>
</dbReference>
<dbReference type="InterPro" id="IPR018060">
    <property type="entry name" value="HTH_AraC"/>
</dbReference>
<gene>
    <name evidence="5" type="ORF">K0U00_48735</name>
</gene>
<keyword evidence="2" id="KW-0238">DNA-binding</keyword>
<dbReference type="EMBL" id="JAHZIK010003449">
    <property type="protein sequence ID" value="MBW7461966.1"/>
    <property type="molecule type" value="Genomic_DNA"/>
</dbReference>
<evidence type="ECO:0000313" key="5">
    <source>
        <dbReference type="EMBL" id="MBW7461966.1"/>
    </source>
</evidence>
<dbReference type="InterPro" id="IPR050204">
    <property type="entry name" value="AraC_XylS_family_regulators"/>
</dbReference>
<keyword evidence="6" id="KW-1185">Reference proteome</keyword>